<accession>A0ABS6WLZ7</accession>
<name>A0ABS6WLZ7_9HYPH</name>
<dbReference type="Proteomes" id="UP001430804">
    <property type="component" value="Unassembled WGS sequence"/>
</dbReference>
<gene>
    <name evidence="5" type="ORF">KY465_05240</name>
</gene>
<evidence type="ECO:0000313" key="6">
    <source>
        <dbReference type="Proteomes" id="UP001430804"/>
    </source>
</evidence>
<keyword evidence="3" id="KW-0804">Transcription</keyword>
<dbReference type="InterPro" id="IPR007324">
    <property type="entry name" value="Sugar-bd_dom_put"/>
</dbReference>
<comment type="caution">
    <text evidence="5">The sequence shown here is derived from an EMBL/GenBank/DDBJ whole genome shotgun (WGS) entry which is preliminary data.</text>
</comment>
<reference evidence="5" key="1">
    <citation type="submission" date="2021-07" db="EMBL/GenBank/DDBJ databases">
        <title>Pseudohoeflea marina sp. nov. a polyhydroxyalcanoate-producing bacterium.</title>
        <authorList>
            <person name="Zheng W."/>
            <person name="Yu S."/>
            <person name="Huang Y."/>
        </authorList>
    </citation>
    <scope>NUCLEOTIDE SEQUENCE</scope>
    <source>
        <strain evidence="5">DP4N28-3</strain>
    </source>
</reference>
<evidence type="ECO:0000313" key="5">
    <source>
        <dbReference type="EMBL" id="MBW3096678.1"/>
    </source>
</evidence>
<dbReference type="PANTHER" id="PTHR34294:SF1">
    <property type="entry name" value="TRANSCRIPTIONAL REGULATOR LSRR"/>
    <property type="match status" value="1"/>
</dbReference>
<evidence type="ECO:0000256" key="3">
    <source>
        <dbReference type="ARBA" id="ARBA00023163"/>
    </source>
</evidence>
<organism evidence="5 6">
    <name type="scientific">Pseudohoeflea coraliihabitans</name>
    <dbReference type="NCBI Taxonomy" id="2860393"/>
    <lineage>
        <taxon>Bacteria</taxon>
        <taxon>Pseudomonadati</taxon>
        <taxon>Pseudomonadota</taxon>
        <taxon>Alphaproteobacteria</taxon>
        <taxon>Hyphomicrobiales</taxon>
        <taxon>Rhizobiaceae</taxon>
        <taxon>Pseudohoeflea</taxon>
    </lineage>
</organism>
<dbReference type="PANTHER" id="PTHR34294">
    <property type="entry name" value="TRANSCRIPTIONAL REGULATOR-RELATED"/>
    <property type="match status" value="1"/>
</dbReference>
<keyword evidence="6" id="KW-1185">Reference proteome</keyword>
<sequence>MTGEHPVSRKPKGAVSRPTLVSADMAVKMAWLYHVEGMTQEGIANLLGVSRMKVMRALATSASENMVVTTINADTVEQVALERALEQHWDLHSAVVVPTPVESRNLERAIGHAVARYLATQFQDGMTLAIGGGATLHSSLSFLQQRELKDATVIGLVGSLPHSQWINPSVVATKVAERMRVDSYQISAPVVVDDAGLRQRLWEQPLLQEVRDRAAAADMAVLTVGDVSPDATIFRHNIVPKDLIAPLRERGAVANMLCYFIDGRGCLVDHGINQRIMAVDLPVVAAIPHVVLAAGGRNKIPAIEAALRAVPARTLITDSETAQALIERRQVDED</sequence>
<evidence type="ECO:0000259" key="4">
    <source>
        <dbReference type="Pfam" id="PF04198"/>
    </source>
</evidence>
<protein>
    <submittedName>
        <fullName evidence="5">Sugar-binding transcriptional regulator</fullName>
    </submittedName>
</protein>
<feature type="domain" description="Sugar-binding" evidence="4">
    <location>
        <begin position="77"/>
        <end position="326"/>
    </location>
</feature>
<evidence type="ECO:0000256" key="1">
    <source>
        <dbReference type="ARBA" id="ARBA00023015"/>
    </source>
</evidence>
<dbReference type="Pfam" id="PF04198">
    <property type="entry name" value="Sugar-bind"/>
    <property type="match status" value="1"/>
</dbReference>
<dbReference type="EMBL" id="JAHWQX010000001">
    <property type="protein sequence ID" value="MBW3096678.1"/>
    <property type="molecule type" value="Genomic_DNA"/>
</dbReference>
<evidence type="ECO:0000256" key="2">
    <source>
        <dbReference type="ARBA" id="ARBA00023125"/>
    </source>
</evidence>
<keyword evidence="1" id="KW-0805">Transcription regulation</keyword>
<proteinExistence type="predicted"/>
<dbReference type="InterPro" id="IPR051054">
    <property type="entry name" value="SorC_transcr_regulators"/>
</dbReference>
<keyword evidence="2" id="KW-0238">DNA-binding</keyword>